<proteinExistence type="predicted"/>
<accession>A0A244CWF2</accession>
<dbReference type="OrthoDB" id="6196761at2"/>
<dbReference type="InterPro" id="IPR021813">
    <property type="entry name" value="DUF3392"/>
</dbReference>
<organism evidence="2 3">
    <name type="scientific">Pseudoalteromonas ulvae</name>
    <dbReference type="NCBI Taxonomy" id="107327"/>
    <lineage>
        <taxon>Bacteria</taxon>
        <taxon>Pseudomonadati</taxon>
        <taxon>Pseudomonadota</taxon>
        <taxon>Gammaproteobacteria</taxon>
        <taxon>Alteromonadales</taxon>
        <taxon>Pseudoalteromonadaceae</taxon>
        <taxon>Pseudoalteromonas</taxon>
    </lineage>
</organism>
<comment type="caution">
    <text evidence="2">The sequence shown here is derived from an EMBL/GenBank/DDBJ whole genome shotgun (WGS) entry which is preliminary data.</text>
</comment>
<name>A0A244CWF2_PSEDV</name>
<dbReference type="AlphaFoldDB" id="A0A244CWF2"/>
<dbReference type="Pfam" id="PF11872">
    <property type="entry name" value="DUF3392"/>
    <property type="match status" value="1"/>
</dbReference>
<keyword evidence="1" id="KW-0812">Transmembrane</keyword>
<evidence type="ECO:0000313" key="3">
    <source>
        <dbReference type="Proteomes" id="UP000194841"/>
    </source>
</evidence>
<protein>
    <recommendedName>
        <fullName evidence="4">DUF3392 domain-containing protein</fullName>
    </recommendedName>
</protein>
<feature type="transmembrane region" description="Helical" evidence="1">
    <location>
        <begin position="20"/>
        <end position="39"/>
    </location>
</feature>
<sequence>MDKLTQWLFDGLQFAAQFLHPYLSQIAMLITLCLIALYANDLNKFIKGIVGRQHFIIRTVLFIVITAFGYGALTLWLTPFIANGLASLKNVWLAPVVSVIFIVLGVVADRKNQS</sequence>
<evidence type="ECO:0000256" key="1">
    <source>
        <dbReference type="SAM" id="Phobius"/>
    </source>
</evidence>
<keyword evidence="1" id="KW-1133">Transmembrane helix</keyword>
<feature type="transmembrane region" description="Helical" evidence="1">
    <location>
        <begin position="90"/>
        <end position="108"/>
    </location>
</feature>
<dbReference type="RefSeq" id="WP_086742959.1">
    <property type="nucleotide sequence ID" value="NZ_MWPV01000001.1"/>
</dbReference>
<dbReference type="EMBL" id="MWPV01000001">
    <property type="protein sequence ID" value="OUL59569.1"/>
    <property type="molecule type" value="Genomic_DNA"/>
</dbReference>
<feature type="transmembrane region" description="Helical" evidence="1">
    <location>
        <begin position="60"/>
        <end position="78"/>
    </location>
</feature>
<keyword evidence="1" id="KW-0472">Membrane</keyword>
<evidence type="ECO:0008006" key="4">
    <source>
        <dbReference type="Google" id="ProtNLM"/>
    </source>
</evidence>
<evidence type="ECO:0000313" key="2">
    <source>
        <dbReference type="EMBL" id="OUL59569.1"/>
    </source>
</evidence>
<keyword evidence="3" id="KW-1185">Reference proteome</keyword>
<gene>
    <name evidence="2" type="ORF">B1199_04750</name>
</gene>
<dbReference type="Proteomes" id="UP000194841">
    <property type="component" value="Unassembled WGS sequence"/>
</dbReference>
<reference evidence="2 3" key="1">
    <citation type="submission" date="2017-02" db="EMBL/GenBank/DDBJ databases">
        <title>Pseudoalteromonas ulvae TC14 Genome.</title>
        <authorList>
            <person name="Molmeret M."/>
        </authorList>
    </citation>
    <scope>NUCLEOTIDE SEQUENCE [LARGE SCALE GENOMIC DNA]</scope>
    <source>
        <strain evidence="2">TC14</strain>
    </source>
</reference>